<evidence type="ECO:0000256" key="7">
    <source>
        <dbReference type="SAM" id="MobiDB-lite"/>
    </source>
</evidence>
<dbReference type="PROSITE" id="PS50198">
    <property type="entry name" value="PPIC_PPIASE_2"/>
    <property type="match status" value="1"/>
</dbReference>
<comment type="catalytic activity">
    <reaction evidence="1">
        <text>[protein]-peptidylproline (omega=180) = [protein]-peptidylproline (omega=0)</text>
        <dbReference type="Rhea" id="RHEA:16237"/>
        <dbReference type="Rhea" id="RHEA-COMP:10747"/>
        <dbReference type="Rhea" id="RHEA-COMP:10748"/>
        <dbReference type="ChEBI" id="CHEBI:83833"/>
        <dbReference type="ChEBI" id="CHEBI:83834"/>
        <dbReference type="EC" id="5.2.1.8"/>
    </reaction>
</comment>
<dbReference type="PANTHER" id="PTHR47245">
    <property type="entry name" value="PEPTIDYLPROLYL ISOMERASE"/>
    <property type="match status" value="1"/>
</dbReference>
<evidence type="ECO:0000313" key="10">
    <source>
        <dbReference type="Proteomes" id="UP000186607"/>
    </source>
</evidence>
<dbReference type="InterPro" id="IPR046357">
    <property type="entry name" value="PPIase_dom_sf"/>
</dbReference>
<dbReference type="SUPFAM" id="SSF54534">
    <property type="entry name" value="FKBP-like"/>
    <property type="match status" value="1"/>
</dbReference>
<evidence type="ECO:0000256" key="6">
    <source>
        <dbReference type="PROSITE-ProRule" id="PRU00278"/>
    </source>
</evidence>
<dbReference type="Gene3D" id="3.10.50.40">
    <property type="match status" value="1"/>
</dbReference>
<dbReference type="InterPro" id="IPR027304">
    <property type="entry name" value="Trigger_fact/SurA_dom_sf"/>
</dbReference>
<protein>
    <recommendedName>
        <fullName evidence="2">peptidylprolyl isomerase</fullName>
        <ecNumber evidence="2">5.2.1.8</ecNumber>
    </recommendedName>
</protein>
<dbReference type="InterPro" id="IPR050245">
    <property type="entry name" value="PrsA_foldase"/>
</dbReference>
<dbReference type="SUPFAM" id="SSF109998">
    <property type="entry name" value="Triger factor/SurA peptide-binding domain-like"/>
    <property type="match status" value="2"/>
</dbReference>
<accession>A0A1U7NUR5</accession>
<dbReference type="RefSeq" id="WP_075835117.1">
    <property type="nucleotide sequence ID" value="NZ_MSTI01000135.1"/>
</dbReference>
<evidence type="ECO:0000256" key="4">
    <source>
        <dbReference type="ARBA" id="ARBA00023110"/>
    </source>
</evidence>
<evidence type="ECO:0000256" key="3">
    <source>
        <dbReference type="ARBA" id="ARBA00022729"/>
    </source>
</evidence>
<feature type="region of interest" description="Disordered" evidence="7">
    <location>
        <begin position="589"/>
        <end position="680"/>
    </location>
</feature>
<dbReference type="GO" id="GO:0003755">
    <property type="term" value="F:peptidyl-prolyl cis-trans isomerase activity"/>
    <property type="evidence" value="ECO:0007669"/>
    <property type="project" value="UniProtKB-KW"/>
</dbReference>
<dbReference type="AlphaFoldDB" id="A0A1U7NUR5"/>
<keyword evidence="5 6" id="KW-0413">Isomerase</keyword>
<keyword evidence="4 6" id="KW-0697">Rotamase</keyword>
<dbReference type="Pfam" id="PF13624">
    <property type="entry name" value="SurA_N_3"/>
    <property type="match status" value="1"/>
</dbReference>
<evidence type="ECO:0000256" key="2">
    <source>
        <dbReference type="ARBA" id="ARBA00013194"/>
    </source>
</evidence>
<evidence type="ECO:0000259" key="8">
    <source>
        <dbReference type="PROSITE" id="PS50198"/>
    </source>
</evidence>
<dbReference type="Proteomes" id="UP000186607">
    <property type="component" value="Unassembled WGS sequence"/>
</dbReference>
<dbReference type="PANTHER" id="PTHR47245:SF1">
    <property type="entry name" value="FOLDASE PROTEIN PRSA"/>
    <property type="match status" value="1"/>
</dbReference>
<gene>
    <name evidence="9" type="ORF">BOO71_0011257</name>
</gene>
<dbReference type="EMBL" id="MSTI01000135">
    <property type="protein sequence ID" value="OLV16647.1"/>
    <property type="molecule type" value="Genomic_DNA"/>
</dbReference>
<dbReference type="InterPro" id="IPR000297">
    <property type="entry name" value="PPIase_PpiC"/>
</dbReference>
<reference evidence="9 10" key="1">
    <citation type="submission" date="2017-01" db="EMBL/GenBank/DDBJ databases">
        <title>Genome Analysis of Deinococcus marmoris KOPRI26562.</title>
        <authorList>
            <person name="Kim J.H."/>
            <person name="Oh H.-M."/>
        </authorList>
    </citation>
    <scope>NUCLEOTIDE SEQUENCE [LARGE SCALE GENOMIC DNA]</scope>
    <source>
        <strain evidence="9 10">KOPRI26562</strain>
    </source>
</reference>
<proteinExistence type="predicted"/>
<dbReference type="EC" id="5.2.1.8" evidence="2"/>
<feature type="domain" description="PpiC" evidence="8">
    <location>
        <begin position="183"/>
        <end position="279"/>
    </location>
</feature>
<name>A0A1U7NUR5_9DEIO</name>
<organism evidence="9 10">
    <name type="scientific">Deinococcus marmoris</name>
    <dbReference type="NCBI Taxonomy" id="249408"/>
    <lineage>
        <taxon>Bacteria</taxon>
        <taxon>Thermotogati</taxon>
        <taxon>Deinococcota</taxon>
        <taxon>Deinococci</taxon>
        <taxon>Deinococcales</taxon>
        <taxon>Deinococcaceae</taxon>
        <taxon>Deinococcus</taxon>
    </lineage>
</organism>
<dbReference type="Pfam" id="PF13145">
    <property type="entry name" value="Rotamase_2"/>
    <property type="match status" value="2"/>
</dbReference>
<dbReference type="OrthoDB" id="52938at2"/>
<feature type="compositionally biased region" description="Low complexity" evidence="7">
    <location>
        <begin position="607"/>
        <end position="680"/>
    </location>
</feature>
<keyword evidence="10" id="KW-1185">Reference proteome</keyword>
<dbReference type="STRING" id="249408.BOO71_0011257"/>
<keyword evidence="3" id="KW-0732">Signal</keyword>
<evidence type="ECO:0000256" key="5">
    <source>
        <dbReference type="ARBA" id="ARBA00023235"/>
    </source>
</evidence>
<dbReference type="Gene3D" id="1.10.4030.10">
    <property type="entry name" value="Porin chaperone SurA, peptide-binding domain"/>
    <property type="match status" value="1"/>
</dbReference>
<evidence type="ECO:0000256" key="1">
    <source>
        <dbReference type="ARBA" id="ARBA00000971"/>
    </source>
</evidence>
<sequence length="680" mass="70532">MNRKKVTNVMLIVLALLLVVGMAYQFTPNIAGLFSGNKTTGTPALTVNGKTITAEELDQARRGNQVLSSTDTGVLGDDFKTVVVASQIQQALVTAAAQDIKVSRNDVNAEVTKVREANNFKDNKAWTDALQSAGLTDAGYRESVGEQLAVQRKVEEIKKAAPVPTDAEAKLYYDLNPEAFQSDARIQGRQIVVADKAKAAALLAQVKGGADFAALASANSTENKDRGGALGPIENGVPRPVALVALPAEVGAAAFALTNGGLTDVVTSGGKFYIVKVEKFLPPAPKPFDEAKTDIMAALKTQKENAALESWLDGLQKDAKIVYTDPNWKTENPTVATVAGKDIPYSDVVEGVVSNQQFSSLLQQVPPEQAAGLVNGILKPQVTQGLIQTYAAPAIAEKLKLDLTGTRQNIAQGLAAYGARDVKVSDADLQAYYDQNKKQFEIPASATVSEASFRDRNQALAFRADWKGGDFTAAAGKAGGTVSERGSVTAGDSKLSPELEAAVFGAKTLKDAGEGSLSDVVKVGDRFSVLYATDLKQAVTQPLSAVRAQIEPQVLATKKGEAGQAFVTKEVATLKPTDNLEKVLAAQAKRVAAAEPKPTTPAPGAPATPGTPATPATPDSAAPGTPDSAAPAGAAPTDTAPTDTAPTDTAPTDAAPADTAPIDSTTPPATDTTPATPASP</sequence>
<comment type="caution">
    <text evidence="9">The sequence shown here is derived from an EMBL/GenBank/DDBJ whole genome shotgun (WGS) entry which is preliminary data.</text>
</comment>
<evidence type="ECO:0000313" key="9">
    <source>
        <dbReference type="EMBL" id="OLV16647.1"/>
    </source>
</evidence>